<name>A0A6I9QVJ3_ELAGV</name>
<organism evidence="7 8">
    <name type="scientific">Elaeis guineensis var. tenera</name>
    <name type="common">Oil palm</name>
    <dbReference type="NCBI Taxonomy" id="51953"/>
    <lineage>
        <taxon>Eukaryota</taxon>
        <taxon>Viridiplantae</taxon>
        <taxon>Streptophyta</taxon>
        <taxon>Embryophyta</taxon>
        <taxon>Tracheophyta</taxon>
        <taxon>Spermatophyta</taxon>
        <taxon>Magnoliopsida</taxon>
        <taxon>Liliopsida</taxon>
        <taxon>Arecaceae</taxon>
        <taxon>Arecoideae</taxon>
        <taxon>Cocoseae</taxon>
        <taxon>Elaeidinae</taxon>
        <taxon>Elaeis</taxon>
    </lineage>
</organism>
<dbReference type="GO" id="GO:0032259">
    <property type="term" value="P:methylation"/>
    <property type="evidence" value="ECO:0007669"/>
    <property type="project" value="UniProtKB-KW"/>
</dbReference>
<dbReference type="SUPFAM" id="SSF53335">
    <property type="entry name" value="S-adenosyl-L-methionine-dependent methyltransferases"/>
    <property type="match status" value="1"/>
</dbReference>
<dbReference type="CDD" id="cd02440">
    <property type="entry name" value="AdoMet_MTases"/>
    <property type="match status" value="1"/>
</dbReference>
<dbReference type="Pfam" id="PF08100">
    <property type="entry name" value="Dimerisation"/>
    <property type="match status" value="1"/>
</dbReference>
<dbReference type="PIRSF" id="PIRSF005739">
    <property type="entry name" value="O-mtase"/>
    <property type="match status" value="1"/>
</dbReference>
<keyword evidence="2" id="KW-0808">Transferase</keyword>
<dbReference type="KEGG" id="egu:105040966"/>
<dbReference type="InterPro" id="IPR001077">
    <property type="entry name" value="COMT_C"/>
</dbReference>
<dbReference type="FunFam" id="3.40.50.150:FF:000057">
    <property type="entry name" value="O-methyltransferase ZRP4"/>
    <property type="match status" value="1"/>
</dbReference>
<evidence type="ECO:0000256" key="2">
    <source>
        <dbReference type="ARBA" id="ARBA00022679"/>
    </source>
</evidence>
<dbReference type="PANTHER" id="PTHR11746">
    <property type="entry name" value="O-METHYLTRANSFERASE"/>
    <property type="match status" value="1"/>
</dbReference>
<evidence type="ECO:0000256" key="3">
    <source>
        <dbReference type="ARBA" id="ARBA00022691"/>
    </source>
</evidence>
<dbReference type="Gene3D" id="3.40.50.150">
    <property type="entry name" value="Vaccinia Virus protein VP39"/>
    <property type="match status" value="1"/>
</dbReference>
<dbReference type="GeneID" id="105040966"/>
<evidence type="ECO:0000313" key="7">
    <source>
        <dbReference type="Proteomes" id="UP000504607"/>
    </source>
</evidence>
<reference evidence="8" key="1">
    <citation type="submission" date="2025-08" db="UniProtKB">
        <authorList>
            <consortium name="RefSeq"/>
        </authorList>
    </citation>
    <scope>IDENTIFICATION</scope>
</reference>
<dbReference type="PROSITE" id="PS51683">
    <property type="entry name" value="SAM_OMT_II"/>
    <property type="match status" value="1"/>
</dbReference>
<dbReference type="AlphaFoldDB" id="A0A6I9QVJ3"/>
<dbReference type="Proteomes" id="UP000504607">
    <property type="component" value="Chromosome 3"/>
</dbReference>
<dbReference type="GO" id="GO:0008757">
    <property type="term" value="F:S-adenosylmethionine-dependent methyltransferase activity"/>
    <property type="evidence" value="ECO:0007669"/>
    <property type="project" value="UniProtKB-ARBA"/>
</dbReference>
<accession>A0A6I9QVJ3</accession>
<evidence type="ECO:0000256" key="4">
    <source>
        <dbReference type="PIRSR" id="PIRSR005739-1"/>
    </source>
</evidence>
<dbReference type="InterPro" id="IPR016461">
    <property type="entry name" value="COMT-like"/>
</dbReference>
<dbReference type="Gene3D" id="1.10.10.10">
    <property type="entry name" value="Winged helix-like DNA-binding domain superfamily/Winged helix DNA-binding domain"/>
    <property type="match status" value="1"/>
</dbReference>
<dbReference type="SUPFAM" id="SSF46785">
    <property type="entry name" value="Winged helix' DNA-binding domain"/>
    <property type="match status" value="1"/>
</dbReference>
<dbReference type="FunCoup" id="A0A6I9QVJ3">
    <property type="interactions" value="286"/>
</dbReference>
<dbReference type="InterPro" id="IPR036388">
    <property type="entry name" value="WH-like_DNA-bd_sf"/>
</dbReference>
<evidence type="ECO:0000256" key="1">
    <source>
        <dbReference type="ARBA" id="ARBA00022603"/>
    </source>
</evidence>
<dbReference type="OrthoDB" id="2410195at2759"/>
<evidence type="ECO:0000313" key="8">
    <source>
        <dbReference type="RefSeq" id="XP_010916034.1"/>
    </source>
</evidence>
<dbReference type="InterPro" id="IPR036390">
    <property type="entry name" value="WH_DNA-bd_sf"/>
</dbReference>
<dbReference type="InParanoid" id="A0A6I9QVJ3"/>
<feature type="active site" description="Proton acceptor" evidence="4">
    <location>
        <position position="270"/>
    </location>
</feature>
<dbReference type="InterPro" id="IPR012967">
    <property type="entry name" value="COMT_dimerisation"/>
</dbReference>
<evidence type="ECO:0000259" key="5">
    <source>
        <dbReference type="Pfam" id="PF00891"/>
    </source>
</evidence>
<dbReference type="RefSeq" id="XP_010916034.1">
    <property type="nucleotide sequence ID" value="XM_010917732.3"/>
</dbReference>
<dbReference type="GO" id="GO:0046983">
    <property type="term" value="F:protein dimerization activity"/>
    <property type="evidence" value="ECO:0007669"/>
    <property type="project" value="InterPro"/>
</dbReference>
<keyword evidence="7" id="KW-1185">Reference proteome</keyword>
<dbReference type="Pfam" id="PF00891">
    <property type="entry name" value="Methyltransf_2"/>
    <property type="match status" value="1"/>
</dbReference>
<sequence>MQAMGLIQENQPAKDTLQNKAQLWNHALSFIRSMSLKCAIELGIPDVLHNHGKPITLSELATFLSIPPSKTPALGSLMRLLVHSGLFASHRHQGGGEEESYFLTPTSQLLVKEEKACISPFALTALNWIVLVPGRRLGQWFRAGAAGETPFDMAHGKGLFGETNARAEFNEMFNEAMASDARLVTEVALLRRQWEVLRGVRSVVDVGGGTGTVAKSIAKALPEVRCMVLDLPHVVATIDEEQREGVEFIGGDIFERIPPADAVLLKWILHDWSDEDCIKILKRCKEAIPTKKDGGKVVIIDVVVGVTTDISISVESQLFLDMEMMILTTGKERSEIEWKRLFHAADFSDYKITPSMGLRSVIELYN</sequence>
<evidence type="ECO:0000259" key="6">
    <source>
        <dbReference type="Pfam" id="PF08100"/>
    </source>
</evidence>
<proteinExistence type="predicted"/>
<dbReference type="InterPro" id="IPR029063">
    <property type="entry name" value="SAM-dependent_MTases_sf"/>
</dbReference>
<feature type="domain" description="O-methyltransferase dimerisation" evidence="6">
    <location>
        <begin position="24"/>
        <end position="112"/>
    </location>
</feature>
<gene>
    <name evidence="8" type="primary">LOC105040966</name>
</gene>
<dbReference type="FunFam" id="1.10.10.10:FF:000213">
    <property type="entry name" value="Coniferyl alcohol 9-O-methyltransferase"/>
    <property type="match status" value="1"/>
</dbReference>
<dbReference type="GO" id="GO:0008171">
    <property type="term" value="F:O-methyltransferase activity"/>
    <property type="evidence" value="ECO:0007669"/>
    <property type="project" value="InterPro"/>
</dbReference>
<keyword evidence="1" id="KW-0489">Methyltransferase</keyword>
<feature type="domain" description="O-methyltransferase C-terminal" evidence="5">
    <location>
        <begin position="136"/>
        <end position="348"/>
    </location>
</feature>
<keyword evidence="3" id="KW-0949">S-adenosyl-L-methionine</keyword>
<protein>
    <submittedName>
        <fullName evidence="8">Trans-resveratrol di-O-methyltransferase</fullName>
    </submittedName>
</protein>